<dbReference type="EMBL" id="LAZR01003629">
    <property type="protein sequence ID" value="KKN16279.1"/>
    <property type="molecule type" value="Genomic_DNA"/>
</dbReference>
<dbReference type="PANTHER" id="PTHR11835">
    <property type="entry name" value="DECARBOXYLATING DEHYDROGENASES-ISOCITRATE, ISOPROPYLMALATE, TARTRATE"/>
    <property type="match status" value="1"/>
</dbReference>
<feature type="domain" description="Isopropylmalate dehydrogenase-like" evidence="3">
    <location>
        <begin position="3"/>
        <end position="327"/>
    </location>
</feature>
<dbReference type="InterPro" id="IPR024084">
    <property type="entry name" value="IsoPropMal-DH-like_dom"/>
</dbReference>
<protein>
    <recommendedName>
        <fullName evidence="3">Isopropylmalate dehydrogenase-like domain-containing protein</fullName>
    </recommendedName>
</protein>
<dbReference type="Pfam" id="PF00180">
    <property type="entry name" value="Iso_dh"/>
    <property type="match status" value="1"/>
</dbReference>
<evidence type="ECO:0000313" key="4">
    <source>
        <dbReference type="EMBL" id="KKN16279.1"/>
    </source>
</evidence>
<evidence type="ECO:0000256" key="1">
    <source>
        <dbReference type="ARBA" id="ARBA00007769"/>
    </source>
</evidence>
<accession>A0A0F9NEC4</accession>
<dbReference type="Gene3D" id="3.40.718.10">
    <property type="entry name" value="Isopropylmalate Dehydrogenase"/>
    <property type="match status" value="1"/>
</dbReference>
<name>A0A0F9NEC4_9ZZZZ</name>
<proteinExistence type="inferred from homology"/>
<dbReference type="GO" id="GO:0006099">
    <property type="term" value="P:tricarboxylic acid cycle"/>
    <property type="evidence" value="ECO:0007669"/>
    <property type="project" value="TreeGrafter"/>
</dbReference>
<dbReference type="GO" id="GO:0006102">
    <property type="term" value="P:isocitrate metabolic process"/>
    <property type="evidence" value="ECO:0007669"/>
    <property type="project" value="TreeGrafter"/>
</dbReference>
<evidence type="ECO:0000259" key="3">
    <source>
        <dbReference type="SMART" id="SM01329"/>
    </source>
</evidence>
<organism evidence="4">
    <name type="scientific">marine sediment metagenome</name>
    <dbReference type="NCBI Taxonomy" id="412755"/>
    <lineage>
        <taxon>unclassified sequences</taxon>
        <taxon>metagenomes</taxon>
        <taxon>ecological metagenomes</taxon>
    </lineage>
</organism>
<dbReference type="SMART" id="SM01329">
    <property type="entry name" value="Iso_dh"/>
    <property type="match status" value="1"/>
</dbReference>
<dbReference type="SUPFAM" id="SSF53659">
    <property type="entry name" value="Isocitrate/Isopropylmalate dehydrogenase-like"/>
    <property type="match status" value="1"/>
</dbReference>
<dbReference type="AlphaFoldDB" id="A0A0F9NEC4"/>
<sequence>MKRLCVIAGDGIGPEVTPVAVDALRLLIPNLQIFEAQAGWNCFLQQGCAVPESTLELMRECGAGLFGAVQSPARAVAGYRSAILTLRQQLGLSVNLRPVRSWPAISPKPGIDLMVLRENSEGLYVGREHMVSSDHAVAERHISRQACELLAQRTAQVARQRETKRITLVHKANVLPLTCGLFRDSCRTVLEHEGMGALVDERLVDVAALQLVEQPEAFDLVVTTNLFGDVLSDLASYWSGGLATAPSLNWGEGIALAEPVHGSAPDIAGTGRANPIAALLSAALLLRYHWELRDEAACLENAVEAFLRESHGVGFGTHTTQRVAAGVLSRIQLALE</sequence>
<keyword evidence="2" id="KW-0560">Oxidoreductase</keyword>
<dbReference type="PANTHER" id="PTHR11835:SF34">
    <property type="entry name" value="ISOCITRATE DEHYDROGENASE [NAD] SUBUNIT ALPHA, MITOCHONDRIAL"/>
    <property type="match status" value="1"/>
</dbReference>
<dbReference type="GO" id="GO:0004449">
    <property type="term" value="F:isocitrate dehydrogenase (NAD+) activity"/>
    <property type="evidence" value="ECO:0007669"/>
    <property type="project" value="TreeGrafter"/>
</dbReference>
<comment type="similarity">
    <text evidence="1">Belongs to the isocitrate and isopropylmalate dehydrogenases family.</text>
</comment>
<reference evidence="4" key="1">
    <citation type="journal article" date="2015" name="Nature">
        <title>Complex archaea that bridge the gap between prokaryotes and eukaryotes.</title>
        <authorList>
            <person name="Spang A."/>
            <person name="Saw J.H."/>
            <person name="Jorgensen S.L."/>
            <person name="Zaremba-Niedzwiedzka K."/>
            <person name="Martijn J."/>
            <person name="Lind A.E."/>
            <person name="van Eijk R."/>
            <person name="Schleper C."/>
            <person name="Guy L."/>
            <person name="Ettema T.J."/>
        </authorList>
    </citation>
    <scope>NUCLEOTIDE SEQUENCE</scope>
</reference>
<comment type="caution">
    <text evidence="4">The sequence shown here is derived from an EMBL/GenBank/DDBJ whole genome shotgun (WGS) entry which is preliminary data.</text>
</comment>
<evidence type="ECO:0000256" key="2">
    <source>
        <dbReference type="ARBA" id="ARBA00023002"/>
    </source>
</evidence>
<gene>
    <name evidence="4" type="ORF">LCGC14_0977570</name>
</gene>